<gene>
    <name evidence="1" type="ORF">OWV82_008504</name>
</gene>
<name>A0ACC1YCN6_MELAZ</name>
<protein>
    <submittedName>
        <fullName evidence="1">Vacuolar acid trehalase</fullName>
    </submittedName>
</protein>
<proteinExistence type="predicted"/>
<evidence type="ECO:0000313" key="1">
    <source>
        <dbReference type="EMBL" id="KAJ4720719.1"/>
    </source>
</evidence>
<evidence type="ECO:0000313" key="2">
    <source>
        <dbReference type="Proteomes" id="UP001164539"/>
    </source>
</evidence>
<dbReference type="Proteomes" id="UP001164539">
    <property type="component" value="Chromosome 4"/>
</dbReference>
<keyword evidence="2" id="KW-1185">Reference proteome</keyword>
<comment type="caution">
    <text evidence="1">The sequence shown here is derived from an EMBL/GenBank/DDBJ whole genome shotgun (WGS) entry which is preliminary data.</text>
</comment>
<organism evidence="1 2">
    <name type="scientific">Melia azedarach</name>
    <name type="common">Chinaberry tree</name>
    <dbReference type="NCBI Taxonomy" id="155640"/>
    <lineage>
        <taxon>Eukaryota</taxon>
        <taxon>Viridiplantae</taxon>
        <taxon>Streptophyta</taxon>
        <taxon>Embryophyta</taxon>
        <taxon>Tracheophyta</taxon>
        <taxon>Spermatophyta</taxon>
        <taxon>Magnoliopsida</taxon>
        <taxon>eudicotyledons</taxon>
        <taxon>Gunneridae</taxon>
        <taxon>Pentapetalae</taxon>
        <taxon>rosids</taxon>
        <taxon>malvids</taxon>
        <taxon>Sapindales</taxon>
        <taxon>Meliaceae</taxon>
        <taxon>Melia</taxon>
    </lineage>
</organism>
<accession>A0ACC1YCN6</accession>
<reference evidence="1 2" key="1">
    <citation type="journal article" date="2023" name="Science">
        <title>Complex scaffold remodeling in plant triterpene biosynthesis.</title>
        <authorList>
            <person name="De La Pena R."/>
            <person name="Hodgson H."/>
            <person name="Liu J.C."/>
            <person name="Stephenson M.J."/>
            <person name="Martin A.C."/>
            <person name="Owen C."/>
            <person name="Harkess A."/>
            <person name="Leebens-Mack J."/>
            <person name="Jimenez L.E."/>
            <person name="Osbourn A."/>
            <person name="Sattely E.S."/>
        </authorList>
    </citation>
    <scope>NUCLEOTIDE SEQUENCE [LARGE SCALE GENOMIC DNA]</scope>
    <source>
        <strain evidence="2">cv. JPN11</strain>
        <tissue evidence="1">Leaf</tissue>
    </source>
</reference>
<dbReference type="EMBL" id="CM051397">
    <property type="protein sequence ID" value="KAJ4720719.1"/>
    <property type="molecule type" value="Genomic_DNA"/>
</dbReference>
<sequence length="212" mass="23279">MASAVALSLNHVLNSRSLLIASVPANPFIVSKVYTFPSSLSQKSSTTYDLKPKHPPIARASAEGVPSELIEDSKFVPLNADDPTYGPPALLLLGFEVEEAVKIRQFLKELDGEFLEIIFCTEDMINRSLWEAMNTKQPNLESVKVAESLPRICFLSGLSGEEMMMFIDAFPETGLEPAVFAALVPNSAHKPLQELIEEIMGDHEMLTGQESN</sequence>